<sequence length="52" mass="5748">MVSLACIAMALRWHGRTQKCNGTWALTVLSRCVARWLANAHSCCSWSPWAAA</sequence>
<evidence type="ECO:0000313" key="1">
    <source>
        <dbReference type="EMBL" id="KAE8954982.1"/>
    </source>
</evidence>
<comment type="caution">
    <text evidence="1">The sequence shown here is derived from an EMBL/GenBank/DDBJ whole genome shotgun (WGS) entry which is preliminary data.</text>
</comment>
<dbReference type="EMBL" id="QXFV01009493">
    <property type="protein sequence ID" value="KAE8954982.1"/>
    <property type="molecule type" value="Genomic_DNA"/>
</dbReference>
<dbReference type="Proteomes" id="UP000429607">
    <property type="component" value="Unassembled WGS sequence"/>
</dbReference>
<gene>
    <name evidence="1" type="ORF">PR001_g32279</name>
</gene>
<name>A0A6A3GCD9_9STRA</name>
<dbReference type="AlphaFoldDB" id="A0A6A3GCD9"/>
<protein>
    <submittedName>
        <fullName evidence="1">Uncharacterized protein</fullName>
    </submittedName>
</protein>
<organism evidence="1 2">
    <name type="scientific">Phytophthora rubi</name>
    <dbReference type="NCBI Taxonomy" id="129364"/>
    <lineage>
        <taxon>Eukaryota</taxon>
        <taxon>Sar</taxon>
        <taxon>Stramenopiles</taxon>
        <taxon>Oomycota</taxon>
        <taxon>Peronosporomycetes</taxon>
        <taxon>Peronosporales</taxon>
        <taxon>Peronosporaceae</taxon>
        <taxon>Phytophthora</taxon>
    </lineage>
</organism>
<reference evidence="1 2" key="1">
    <citation type="submission" date="2018-09" db="EMBL/GenBank/DDBJ databases">
        <title>Genomic investigation of the strawberry pathogen Phytophthora fragariae indicates pathogenicity is determined by transcriptional variation in three key races.</title>
        <authorList>
            <person name="Adams T.M."/>
            <person name="Armitage A.D."/>
            <person name="Sobczyk M.K."/>
            <person name="Bates H.J."/>
            <person name="Dunwell J.M."/>
            <person name="Nellist C.F."/>
            <person name="Harrison R.J."/>
        </authorList>
    </citation>
    <scope>NUCLEOTIDE SEQUENCE [LARGE SCALE GENOMIC DNA]</scope>
    <source>
        <strain evidence="1 2">SCRP249</strain>
    </source>
</reference>
<evidence type="ECO:0000313" key="2">
    <source>
        <dbReference type="Proteomes" id="UP000429607"/>
    </source>
</evidence>
<accession>A0A6A3GCD9</accession>
<proteinExistence type="predicted"/>